<dbReference type="PANTHER" id="PTHR43157:SF31">
    <property type="entry name" value="PHOSPHATIDYLINOSITOL-GLYCAN BIOSYNTHESIS CLASS F PROTEIN"/>
    <property type="match status" value="1"/>
</dbReference>
<keyword evidence="3" id="KW-1185">Reference proteome</keyword>
<evidence type="ECO:0000313" key="3">
    <source>
        <dbReference type="Proteomes" id="UP000245942"/>
    </source>
</evidence>
<dbReference type="AlphaFoldDB" id="A0A316UG63"/>
<dbReference type="Proteomes" id="UP000245942">
    <property type="component" value="Unassembled WGS sequence"/>
</dbReference>
<gene>
    <name evidence="2" type="ORF">BCV69DRAFT_275537</name>
</gene>
<dbReference type="OrthoDB" id="191139at2759"/>
<dbReference type="GO" id="GO:0016491">
    <property type="term" value="F:oxidoreductase activity"/>
    <property type="evidence" value="ECO:0007669"/>
    <property type="project" value="UniProtKB-KW"/>
</dbReference>
<sequence length="332" mass="36338">MTFDIDNLQDLTGQVAVITGGNAGIGEICSQRIAKHGAKVYVLCRSKQKYDDALQRCQDYDAETAKRWTYVQCDLADLESVKAAAETIKSKEDHLDMLINNAGVMAVPYSLTKQGLEIQCGTNVVGHALLSYMLLPLLVTSARKLAGTGRSVRMVQLSSIAHSKFGKGLPQHSWENLEKVNQDCGGTWGRYGKSKVGNILLANQLKQLTANENMSHLSIHPGYVNTGLYNGLDQSYGFFGKVFRTLGSKFFLVTPAEGASSSIYAAVSSEIDEKNLNGTYFDPKTKIGKAEPWAQDKDGVLGKQMIDFCKTFCKEKVGVDFDALAQEALEKK</sequence>
<dbReference type="PRINTS" id="PR00081">
    <property type="entry name" value="GDHRDH"/>
</dbReference>
<dbReference type="SUPFAM" id="SSF51735">
    <property type="entry name" value="NAD(P)-binding Rossmann-fold domains"/>
    <property type="match status" value="1"/>
</dbReference>
<name>A0A316UG63_9BASI</name>
<dbReference type="EMBL" id="KZ819321">
    <property type="protein sequence ID" value="PWN24252.1"/>
    <property type="molecule type" value="Genomic_DNA"/>
</dbReference>
<dbReference type="STRING" id="1684307.A0A316UG63"/>
<evidence type="ECO:0000256" key="1">
    <source>
        <dbReference type="ARBA" id="ARBA00023002"/>
    </source>
</evidence>
<accession>A0A316UG63</accession>
<dbReference type="Gene3D" id="3.40.50.720">
    <property type="entry name" value="NAD(P)-binding Rossmann-like Domain"/>
    <property type="match status" value="1"/>
</dbReference>
<dbReference type="InterPro" id="IPR002347">
    <property type="entry name" value="SDR_fam"/>
</dbReference>
<dbReference type="InterPro" id="IPR036291">
    <property type="entry name" value="NAD(P)-bd_dom_sf"/>
</dbReference>
<protein>
    <submittedName>
        <fullName evidence="2">NAD(P)-binding protein</fullName>
    </submittedName>
</protein>
<proteinExistence type="predicted"/>
<dbReference type="RefSeq" id="XP_025351412.1">
    <property type="nucleotide sequence ID" value="XM_025491080.1"/>
</dbReference>
<dbReference type="GeneID" id="37012814"/>
<evidence type="ECO:0000313" key="2">
    <source>
        <dbReference type="EMBL" id="PWN24252.1"/>
    </source>
</evidence>
<organism evidence="2 3">
    <name type="scientific">Pseudomicrostroma glucosiphilum</name>
    <dbReference type="NCBI Taxonomy" id="1684307"/>
    <lineage>
        <taxon>Eukaryota</taxon>
        <taxon>Fungi</taxon>
        <taxon>Dikarya</taxon>
        <taxon>Basidiomycota</taxon>
        <taxon>Ustilaginomycotina</taxon>
        <taxon>Exobasidiomycetes</taxon>
        <taxon>Microstromatales</taxon>
        <taxon>Microstromatales incertae sedis</taxon>
        <taxon>Pseudomicrostroma</taxon>
    </lineage>
</organism>
<dbReference type="Pfam" id="PF00106">
    <property type="entry name" value="adh_short"/>
    <property type="match status" value="1"/>
</dbReference>
<reference evidence="2 3" key="1">
    <citation type="journal article" date="2018" name="Mol. Biol. Evol.">
        <title>Broad Genomic Sampling Reveals a Smut Pathogenic Ancestry of the Fungal Clade Ustilaginomycotina.</title>
        <authorList>
            <person name="Kijpornyongpan T."/>
            <person name="Mondo S.J."/>
            <person name="Barry K."/>
            <person name="Sandor L."/>
            <person name="Lee J."/>
            <person name="Lipzen A."/>
            <person name="Pangilinan J."/>
            <person name="LaButti K."/>
            <person name="Hainaut M."/>
            <person name="Henrissat B."/>
            <person name="Grigoriev I.V."/>
            <person name="Spatafora J.W."/>
            <person name="Aime M.C."/>
        </authorList>
    </citation>
    <scope>NUCLEOTIDE SEQUENCE [LARGE SCALE GENOMIC DNA]</scope>
    <source>
        <strain evidence="2 3">MCA 4718</strain>
    </source>
</reference>
<keyword evidence="1" id="KW-0560">Oxidoreductase</keyword>
<dbReference type="PANTHER" id="PTHR43157">
    <property type="entry name" value="PHOSPHATIDYLINOSITOL-GLYCAN BIOSYNTHESIS CLASS F PROTEIN-RELATED"/>
    <property type="match status" value="1"/>
</dbReference>